<dbReference type="Proteomes" id="UP000019205">
    <property type="component" value="Chromosome"/>
</dbReference>
<dbReference type="AlphaFoldDB" id="A4A853"/>
<comment type="caution">
    <text evidence="2">The sequence shown here is derived from an EMBL/GenBank/DDBJ whole genome shotgun (WGS) entry which is preliminary data.</text>
</comment>
<dbReference type="RefSeq" id="WP_023659597.1">
    <property type="nucleotide sequence ID" value="NZ_CM002299.1"/>
</dbReference>
<feature type="transmembrane region" description="Helical" evidence="1">
    <location>
        <begin position="65"/>
        <end position="84"/>
    </location>
</feature>
<sequence length="346" mass="39254">MTSTWSERLSQRWTRWLDRRIPRSRSVTLSQRQIFIFPSRTGFFFALCLLVMLIAAINYQNNMSYALTFLLANLFVVAVLHTYANLSGLTITAVGADDAYAGQRSGFHLRFSSSNKRGHHALLVGWPEAREARRRRRLFTGLLSSPAMIAVEEIDVEPGASRDLVLHIPVGKRGWYRPGRLRIESSYPLGLLRCWTWVDLDQRALVYPAPMAAAEPEGAAGDSLDGRWLSGKGDDEFFGIRDYRAGDNPRRVYWKGLARGQALQTKDYASAVADARWLDWEQFSGLDQERRLSALCHWVMDYHRREFEFGLRIPGMELAPASGDRQRDQALRALALFGVNDAEPGT</sequence>
<feature type="transmembrane region" description="Helical" evidence="1">
    <location>
        <begin position="41"/>
        <end position="59"/>
    </location>
</feature>
<name>A4A853_9GAMM</name>
<reference evidence="2 3" key="2">
    <citation type="journal article" date="2009" name="PLoS ONE">
        <title>The photosynthetic apparatus and its regulation in the aerobic gammaproteobacterium Congregibacter litoralis gen. nov., sp. nov.</title>
        <authorList>
            <person name="Spring S."/>
            <person name="Lunsdorf H."/>
            <person name="Fuchs B.M."/>
            <person name="Tindall B.J."/>
        </authorList>
    </citation>
    <scope>NUCLEOTIDE SEQUENCE [LARGE SCALE GENOMIC DNA]</scope>
    <source>
        <strain evidence="2">KT71</strain>
    </source>
</reference>
<evidence type="ECO:0000313" key="2">
    <source>
        <dbReference type="EMBL" id="EAQ97848.2"/>
    </source>
</evidence>
<reference evidence="2 3" key="1">
    <citation type="journal article" date="2007" name="Proc. Natl. Acad. Sci. U.S.A.">
        <title>Characterization of a marine gammaproteobacterium capable of aerobic anoxygenic photosynthesis.</title>
        <authorList>
            <person name="Fuchs B.M."/>
            <person name="Spring S."/>
            <person name="Teeling H."/>
            <person name="Quast C."/>
            <person name="Wulf J."/>
            <person name="Schattenhofer M."/>
            <person name="Yan S."/>
            <person name="Ferriera S."/>
            <person name="Johnson J."/>
            <person name="Glockner F.O."/>
            <person name="Amann R."/>
        </authorList>
    </citation>
    <scope>NUCLEOTIDE SEQUENCE [LARGE SCALE GENOMIC DNA]</scope>
    <source>
        <strain evidence="2">KT71</strain>
    </source>
</reference>
<dbReference type="PANTHER" id="PTHR34351:SF1">
    <property type="entry name" value="SLR1927 PROTEIN"/>
    <property type="match status" value="1"/>
</dbReference>
<dbReference type="EMBL" id="AAOA02000001">
    <property type="protein sequence ID" value="EAQ97848.2"/>
    <property type="molecule type" value="Genomic_DNA"/>
</dbReference>
<keyword evidence="1" id="KW-1133">Transmembrane helix</keyword>
<protein>
    <submittedName>
        <fullName evidence="2">Putative conserved protein domain protein</fullName>
    </submittedName>
</protein>
<evidence type="ECO:0000313" key="3">
    <source>
        <dbReference type="Proteomes" id="UP000019205"/>
    </source>
</evidence>
<proteinExistence type="predicted"/>
<keyword evidence="1" id="KW-0812">Transmembrane</keyword>
<evidence type="ECO:0000256" key="1">
    <source>
        <dbReference type="SAM" id="Phobius"/>
    </source>
</evidence>
<accession>A4A853</accession>
<dbReference type="PANTHER" id="PTHR34351">
    <property type="entry name" value="SLR1927 PROTEIN-RELATED"/>
    <property type="match status" value="1"/>
</dbReference>
<dbReference type="HOGENOM" id="CLU_054568_0_0_6"/>
<organism evidence="2 3">
    <name type="scientific">Congregibacter litoralis KT71</name>
    <dbReference type="NCBI Taxonomy" id="314285"/>
    <lineage>
        <taxon>Bacteria</taxon>
        <taxon>Pseudomonadati</taxon>
        <taxon>Pseudomonadota</taxon>
        <taxon>Gammaproteobacteria</taxon>
        <taxon>Cellvibrionales</taxon>
        <taxon>Halieaceae</taxon>
        <taxon>Congregibacter</taxon>
    </lineage>
</organism>
<keyword evidence="1" id="KW-0472">Membrane</keyword>
<dbReference type="eggNOG" id="COG1721">
    <property type="taxonomic scope" value="Bacteria"/>
</dbReference>
<keyword evidence="3" id="KW-1185">Reference proteome</keyword>
<dbReference type="STRING" id="314285.KT71_14824"/>
<gene>
    <name evidence="2" type="ORF">KT71_14824</name>
</gene>